<reference evidence="2" key="2">
    <citation type="submission" date="2023-11" db="UniProtKB">
        <authorList>
            <consortium name="WormBaseParasite"/>
        </authorList>
    </citation>
    <scope>IDENTIFICATION</scope>
</reference>
<keyword evidence="1" id="KW-1185">Reference proteome</keyword>
<dbReference type="WBParaSite" id="TREG1_122630.1">
    <property type="protein sequence ID" value="TREG1_122630.1"/>
    <property type="gene ID" value="TREG1_122630"/>
</dbReference>
<name>A0AA85IZK7_TRIRE</name>
<evidence type="ECO:0000313" key="2">
    <source>
        <dbReference type="WBParaSite" id="TREG1_122630.1"/>
    </source>
</evidence>
<dbReference type="PANTHER" id="PTHR21301:SF10">
    <property type="entry name" value="REVERSE TRANSCRIPTASE DOMAIN-CONTAINING PROTEIN"/>
    <property type="match status" value="1"/>
</dbReference>
<dbReference type="AlphaFoldDB" id="A0AA85IZK7"/>
<proteinExistence type="predicted"/>
<dbReference type="PANTHER" id="PTHR21301">
    <property type="entry name" value="REVERSE TRANSCRIPTASE"/>
    <property type="match status" value="1"/>
</dbReference>
<reference evidence="1" key="1">
    <citation type="submission" date="2022-06" db="EMBL/GenBank/DDBJ databases">
        <authorList>
            <person name="Berger JAMES D."/>
            <person name="Berger JAMES D."/>
        </authorList>
    </citation>
    <scope>NUCLEOTIDE SEQUENCE [LARGE SCALE GENOMIC DNA]</scope>
</reference>
<evidence type="ECO:0000313" key="1">
    <source>
        <dbReference type="Proteomes" id="UP000050795"/>
    </source>
</evidence>
<organism evidence="1 2">
    <name type="scientific">Trichobilharzia regenti</name>
    <name type="common">Nasal bird schistosome</name>
    <dbReference type="NCBI Taxonomy" id="157069"/>
    <lineage>
        <taxon>Eukaryota</taxon>
        <taxon>Metazoa</taxon>
        <taxon>Spiralia</taxon>
        <taxon>Lophotrochozoa</taxon>
        <taxon>Platyhelminthes</taxon>
        <taxon>Trematoda</taxon>
        <taxon>Digenea</taxon>
        <taxon>Strigeidida</taxon>
        <taxon>Schistosomatoidea</taxon>
        <taxon>Schistosomatidae</taxon>
        <taxon>Trichobilharzia</taxon>
    </lineage>
</organism>
<protein>
    <recommendedName>
        <fullName evidence="3">Reverse transcriptase domain-containing protein</fullName>
    </recommendedName>
</protein>
<dbReference type="Proteomes" id="UP000050795">
    <property type="component" value="Unassembled WGS sequence"/>
</dbReference>
<accession>A0AA85IZK7</accession>
<sequence length="196" mass="22555">MDVYFISYFIGENLKYFYTLDKKIRTPLDKLTKSGQITKQDQLQMKSNGPILPQFYGRLKLDNPNIPLRPIVSLPAKPTYNLSKKLFRKLNYLTESCDHSINSSIQFLEKIKNIKVEDKQMMVSFDVIALYTSISAKVATETMQQLLYSNENIKTQCSSWIELIKLCLTTYFQFNTQICEQIKGTPMGLPISGIIA</sequence>
<evidence type="ECO:0008006" key="3">
    <source>
        <dbReference type="Google" id="ProtNLM"/>
    </source>
</evidence>